<keyword evidence="2" id="KW-0813">Transport</keyword>
<proteinExistence type="predicted"/>
<dbReference type="Proteomes" id="UP001501251">
    <property type="component" value="Unassembled WGS sequence"/>
</dbReference>
<accession>A0ABP8BK31</accession>
<dbReference type="InterPro" id="IPR051269">
    <property type="entry name" value="Fe-S_cluster_ET"/>
</dbReference>
<keyword evidence="5" id="KW-0408">Iron</keyword>
<evidence type="ECO:0000256" key="5">
    <source>
        <dbReference type="ARBA" id="ARBA00023004"/>
    </source>
</evidence>
<dbReference type="EMBL" id="BAABAQ010000019">
    <property type="protein sequence ID" value="GAA4208894.1"/>
    <property type="molecule type" value="Genomic_DNA"/>
</dbReference>
<evidence type="ECO:0000256" key="1">
    <source>
        <dbReference type="ARBA" id="ARBA00001927"/>
    </source>
</evidence>
<comment type="caution">
    <text evidence="8">The sequence shown here is derived from an EMBL/GenBank/DDBJ whole genome shotgun (WGS) entry which is preliminary data.</text>
</comment>
<keyword evidence="3" id="KW-0479">Metal-binding</keyword>
<evidence type="ECO:0008006" key="10">
    <source>
        <dbReference type="Google" id="ProtNLM"/>
    </source>
</evidence>
<gene>
    <name evidence="8" type="ORF">GCM10022252_74690</name>
</gene>
<sequence>MWVRADRERCISGGRCMATTSDVFDQDDDGLVVVLTPSPAPEEEARVRRAAFLCPAQAIRISERPPEG</sequence>
<protein>
    <recommendedName>
        <fullName evidence="10">Ferredoxin</fullName>
    </recommendedName>
</protein>
<dbReference type="Gene3D" id="3.30.70.20">
    <property type="match status" value="1"/>
</dbReference>
<evidence type="ECO:0000313" key="8">
    <source>
        <dbReference type="EMBL" id="GAA4208894.1"/>
    </source>
</evidence>
<reference evidence="9" key="1">
    <citation type="journal article" date="2019" name="Int. J. Syst. Evol. Microbiol.">
        <title>The Global Catalogue of Microorganisms (GCM) 10K type strain sequencing project: providing services to taxonomists for standard genome sequencing and annotation.</title>
        <authorList>
            <consortium name="The Broad Institute Genomics Platform"/>
            <consortium name="The Broad Institute Genome Sequencing Center for Infectious Disease"/>
            <person name="Wu L."/>
            <person name="Ma J."/>
        </authorList>
    </citation>
    <scope>NUCLEOTIDE SEQUENCE [LARGE SCALE GENOMIC DNA]</scope>
    <source>
        <strain evidence="9">JCM 17388</strain>
    </source>
</reference>
<dbReference type="PANTHER" id="PTHR36923:SF3">
    <property type="entry name" value="FERREDOXIN"/>
    <property type="match status" value="1"/>
</dbReference>
<evidence type="ECO:0000313" key="9">
    <source>
        <dbReference type="Proteomes" id="UP001501251"/>
    </source>
</evidence>
<keyword evidence="9" id="KW-1185">Reference proteome</keyword>
<dbReference type="SUPFAM" id="SSF54862">
    <property type="entry name" value="4Fe-4S ferredoxins"/>
    <property type="match status" value="1"/>
</dbReference>
<keyword evidence="6" id="KW-0411">Iron-sulfur</keyword>
<dbReference type="Pfam" id="PF13459">
    <property type="entry name" value="Fer4_15"/>
    <property type="match status" value="1"/>
</dbReference>
<name>A0ABP8BK31_9ACTN</name>
<evidence type="ECO:0000256" key="4">
    <source>
        <dbReference type="ARBA" id="ARBA00022982"/>
    </source>
</evidence>
<evidence type="ECO:0000256" key="2">
    <source>
        <dbReference type="ARBA" id="ARBA00022448"/>
    </source>
</evidence>
<evidence type="ECO:0000256" key="7">
    <source>
        <dbReference type="ARBA" id="ARBA00023291"/>
    </source>
</evidence>
<dbReference type="RefSeq" id="WP_344923039.1">
    <property type="nucleotide sequence ID" value="NZ_BAABAQ010000019.1"/>
</dbReference>
<organism evidence="8 9">
    <name type="scientific">Streptosporangium oxazolinicum</name>
    <dbReference type="NCBI Taxonomy" id="909287"/>
    <lineage>
        <taxon>Bacteria</taxon>
        <taxon>Bacillati</taxon>
        <taxon>Actinomycetota</taxon>
        <taxon>Actinomycetes</taxon>
        <taxon>Streptosporangiales</taxon>
        <taxon>Streptosporangiaceae</taxon>
        <taxon>Streptosporangium</taxon>
    </lineage>
</organism>
<dbReference type="PANTHER" id="PTHR36923">
    <property type="entry name" value="FERREDOXIN"/>
    <property type="match status" value="1"/>
</dbReference>
<comment type="cofactor">
    <cofactor evidence="1">
        <name>[3Fe-4S] cluster</name>
        <dbReference type="ChEBI" id="CHEBI:21137"/>
    </cofactor>
</comment>
<keyword evidence="4" id="KW-0249">Electron transport</keyword>
<keyword evidence="7" id="KW-0003">3Fe-4S</keyword>
<evidence type="ECO:0000256" key="3">
    <source>
        <dbReference type="ARBA" id="ARBA00022723"/>
    </source>
</evidence>
<evidence type="ECO:0000256" key="6">
    <source>
        <dbReference type="ARBA" id="ARBA00023014"/>
    </source>
</evidence>